<dbReference type="EMBL" id="HBEV01012889">
    <property type="protein sequence ID" value="CAD8592635.1"/>
    <property type="molecule type" value="Transcribed_RNA"/>
</dbReference>
<reference evidence="2" key="1">
    <citation type="submission" date="2021-01" db="EMBL/GenBank/DDBJ databases">
        <authorList>
            <person name="Corre E."/>
            <person name="Pelletier E."/>
            <person name="Niang G."/>
            <person name="Scheremetjew M."/>
            <person name="Finn R."/>
            <person name="Kale V."/>
            <person name="Holt S."/>
            <person name="Cochrane G."/>
            <person name="Meng A."/>
            <person name="Brown T."/>
            <person name="Cohen L."/>
        </authorList>
    </citation>
    <scope>NUCLEOTIDE SEQUENCE</scope>
    <source>
        <strain evidence="2">CCMP494</strain>
    </source>
</reference>
<organism evidence="2">
    <name type="scientific">Micromonas pusilla</name>
    <name type="common">Picoplanktonic green alga</name>
    <name type="synonym">Chromulina pusilla</name>
    <dbReference type="NCBI Taxonomy" id="38833"/>
    <lineage>
        <taxon>Eukaryota</taxon>
        <taxon>Viridiplantae</taxon>
        <taxon>Chlorophyta</taxon>
        <taxon>Mamiellophyceae</taxon>
        <taxon>Mamiellales</taxon>
        <taxon>Mamiellaceae</taxon>
        <taxon>Micromonas</taxon>
    </lineage>
</organism>
<feature type="region of interest" description="Disordered" evidence="1">
    <location>
        <begin position="257"/>
        <end position="299"/>
    </location>
</feature>
<accession>A0A7S0KVI1</accession>
<dbReference type="AlphaFoldDB" id="A0A7S0KVI1"/>
<protein>
    <submittedName>
        <fullName evidence="2">Uncharacterized protein</fullName>
    </submittedName>
</protein>
<feature type="compositionally biased region" description="Basic and acidic residues" evidence="1">
    <location>
        <begin position="386"/>
        <end position="412"/>
    </location>
</feature>
<evidence type="ECO:0000256" key="1">
    <source>
        <dbReference type="SAM" id="MobiDB-lite"/>
    </source>
</evidence>
<feature type="region of interest" description="Disordered" evidence="1">
    <location>
        <begin position="386"/>
        <end position="604"/>
    </location>
</feature>
<feature type="compositionally biased region" description="Low complexity" evidence="1">
    <location>
        <begin position="101"/>
        <end position="118"/>
    </location>
</feature>
<feature type="region of interest" description="Disordered" evidence="1">
    <location>
        <begin position="101"/>
        <end position="156"/>
    </location>
</feature>
<feature type="compositionally biased region" description="Polar residues" evidence="1">
    <location>
        <begin position="586"/>
        <end position="597"/>
    </location>
</feature>
<name>A0A7S0KVI1_MICPS</name>
<feature type="compositionally biased region" description="Low complexity" evidence="1">
    <location>
        <begin position="888"/>
        <end position="897"/>
    </location>
</feature>
<feature type="region of interest" description="Disordered" evidence="1">
    <location>
        <begin position="769"/>
        <end position="995"/>
    </location>
</feature>
<feature type="compositionally biased region" description="Basic and acidic residues" evidence="1">
    <location>
        <begin position="513"/>
        <end position="548"/>
    </location>
</feature>
<feature type="compositionally biased region" description="Low complexity" evidence="1">
    <location>
        <begin position="660"/>
        <end position="698"/>
    </location>
</feature>
<evidence type="ECO:0000313" key="2">
    <source>
        <dbReference type="EMBL" id="CAD8592635.1"/>
    </source>
</evidence>
<gene>
    <name evidence="2" type="ORF">MSP1404_LOCUS10039</name>
</gene>
<feature type="compositionally biased region" description="Pro residues" evidence="1">
    <location>
        <begin position="739"/>
        <end position="749"/>
    </location>
</feature>
<sequence>MTGTDSKNALGAPRNKMALLNEVAAAPSATHAAGQYGEGGNILTQQALTQPGAHAAFRAPFVAAPHPGVPPMFAPYGVYGGGAGSLGPTGVEWPRWSAHVQPPAAQPAGGAGGAVAPVDAKRPWGPRLGPNEPPPDPTHAAAGSGSSGGNVLSGGGNVLSGGGGSLGGGSLGGGSLGGSGASENTFDSYGRPAPPGMALYAAAYPGGYPGAGPRPAPWTHQPAGYPNAPAGYPNAPAAYAPPPKRIPSGFLVDASAAHATQEKKEPSPGSGGTTLTGARTNGVSGGGERATTNGTTRGADAIEPRARAANLVHVQSSAAAAPASAHNPLATRTKSLLGERTFAEVQTMLLRQQGTYERQLLDLHRVVHTQSDIICSITKQDGVDFKSEQDAARGEKSKSPDSNQSKELKLNKSEQGSGAGSGDGSGQGSGGGSEGGSGDDGSGQGSKGSGPDVGDGSGHGSGGDGGSGQGSGSGGSDVSDGDKGPRRPILKGRRSPRGGANENKNKRATISPEVDKIERLSSRTKDSRGDQEEEERAAKKDSRGDSRARSARAAAAPEAAPRDEAEEGGARAAPRDAKPNDEGPDATNTSSDPNNNKAGPGASEGPFAAIVSAMAHHAVIKQAAQKAFDEQSLHQQRAYALATRPWREEGGGDHRPGDNAAPPSHHQRQHQAAAAVHHAQVQAAYHASRQRSLQSLHQQQQQHEQRYYHDQWVAWYSQQYAHAAAAAAAAQGACAPGSMGPPQPKPPPGVAGLGWTNWAAPGDWFQMTGPRPPPRGEEVTQVIGGPSHHHATPGPHAMAARHHYHFPVPQPPGAMYPHPAFPGSGSQGPPPGAGYPGALNPSGGSGGGKSPAAGAAEDARGANAGQQRGGDDDTLKSGARDAHKKGSNDNNANNNANKGKRGKGTKRGAGGGRKSADGKTEDIDDAGSDSMMTGQPCQSDGGEVDGHHGGRGGGGVGGARGNGTNKKGSLIPGAPLTKKPRSGQPKQGPKDQSAADILISIMKA</sequence>
<feature type="region of interest" description="Disordered" evidence="1">
    <location>
        <begin position="733"/>
        <end position="756"/>
    </location>
</feature>
<feature type="compositionally biased region" description="Low complexity" evidence="1">
    <location>
        <begin position="850"/>
        <end position="866"/>
    </location>
</feature>
<feature type="compositionally biased region" description="Basic residues" evidence="1">
    <location>
        <begin position="486"/>
        <end position="496"/>
    </location>
</feature>
<feature type="compositionally biased region" description="Basic and acidic residues" evidence="1">
    <location>
        <begin position="869"/>
        <end position="887"/>
    </location>
</feature>
<feature type="region of interest" description="Disordered" evidence="1">
    <location>
        <begin position="647"/>
        <end position="698"/>
    </location>
</feature>
<feature type="compositionally biased region" description="Basic and acidic residues" evidence="1">
    <location>
        <begin position="647"/>
        <end position="657"/>
    </location>
</feature>
<feature type="compositionally biased region" description="Gly residues" evidence="1">
    <location>
        <begin position="951"/>
        <end position="961"/>
    </location>
</feature>
<proteinExistence type="predicted"/>
<feature type="compositionally biased region" description="Gly residues" evidence="1">
    <location>
        <begin position="145"/>
        <end position="156"/>
    </location>
</feature>
<feature type="compositionally biased region" description="Gly residues" evidence="1">
    <location>
        <begin position="417"/>
        <end position="475"/>
    </location>
</feature>